<dbReference type="OrthoDB" id="325370at2759"/>
<reference evidence="1 2" key="1">
    <citation type="submission" date="2016-11" db="EMBL/GenBank/DDBJ databases">
        <title>The macronuclear genome of Stentor coeruleus: a giant cell with tiny introns.</title>
        <authorList>
            <person name="Slabodnick M."/>
            <person name="Ruby J.G."/>
            <person name="Reiff S.B."/>
            <person name="Swart E.C."/>
            <person name="Gosai S."/>
            <person name="Prabakaran S."/>
            <person name="Witkowska E."/>
            <person name="Larue G.E."/>
            <person name="Fisher S."/>
            <person name="Freeman R.M."/>
            <person name="Gunawardena J."/>
            <person name="Chu W."/>
            <person name="Stover N.A."/>
            <person name="Gregory B.D."/>
            <person name="Nowacki M."/>
            <person name="Derisi J."/>
            <person name="Roy S.W."/>
            <person name="Marshall W.F."/>
            <person name="Sood P."/>
        </authorList>
    </citation>
    <scope>NUCLEOTIDE SEQUENCE [LARGE SCALE GENOMIC DNA]</scope>
    <source>
        <strain evidence="1">WM001</strain>
    </source>
</reference>
<comment type="caution">
    <text evidence="1">The sequence shown here is derived from an EMBL/GenBank/DDBJ whole genome shotgun (WGS) entry which is preliminary data.</text>
</comment>
<dbReference type="AlphaFoldDB" id="A0A1R2C325"/>
<dbReference type="EMBL" id="MPUH01000304">
    <property type="protein sequence ID" value="OMJ83428.1"/>
    <property type="molecule type" value="Genomic_DNA"/>
</dbReference>
<protein>
    <submittedName>
        <fullName evidence="1">Uncharacterized protein</fullName>
    </submittedName>
</protein>
<accession>A0A1R2C325</accession>
<dbReference type="Proteomes" id="UP000187209">
    <property type="component" value="Unassembled WGS sequence"/>
</dbReference>
<organism evidence="1 2">
    <name type="scientific">Stentor coeruleus</name>
    <dbReference type="NCBI Taxonomy" id="5963"/>
    <lineage>
        <taxon>Eukaryota</taxon>
        <taxon>Sar</taxon>
        <taxon>Alveolata</taxon>
        <taxon>Ciliophora</taxon>
        <taxon>Postciliodesmatophora</taxon>
        <taxon>Heterotrichea</taxon>
        <taxon>Heterotrichida</taxon>
        <taxon>Stentoridae</taxon>
        <taxon>Stentor</taxon>
    </lineage>
</organism>
<sequence>MNTLNDELSDRSELDLPYSNSEAMITEKPLQPTQSTSSRVFSTVNFIPRLRSYSGTSSHLLEIPHNMKGKRISDLTASLEKSINDSLALPIEYLESTLFDLCREYFLKLDTSKPVMGALSTMHPIVKLLEVDDINSSKWTDLLDRYLAYNKDAFKDYKFIKKFIQFLNDLSISWDISNIYNYRHRLMQELEYIGFIDLNSFFNGIIIPEVIWLSVTVNSYPLQDILNNEIKTLALLLQCKFIEIFKSFMASNSEFVKTQESIQPYVAYLNPQLHTVYSFLKPAKSPRPEYQKLCMNFSSTFLRKKSFRLKQELEDFELIYRCFEGSLITSFCDVLGLKRPSSYKMSPE</sequence>
<proteinExistence type="predicted"/>
<evidence type="ECO:0000313" key="1">
    <source>
        <dbReference type="EMBL" id="OMJ83428.1"/>
    </source>
</evidence>
<evidence type="ECO:0000313" key="2">
    <source>
        <dbReference type="Proteomes" id="UP000187209"/>
    </source>
</evidence>
<name>A0A1R2C325_9CILI</name>
<keyword evidence="2" id="KW-1185">Reference proteome</keyword>
<gene>
    <name evidence="1" type="ORF">SteCoe_15650</name>
</gene>